<dbReference type="AlphaFoldDB" id="A0A7E5VEP7"/>
<dbReference type="InterPro" id="IPR000618">
    <property type="entry name" value="Insect_cuticle"/>
</dbReference>
<keyword evidence="1 3" id="KW-0193">Cuticle</keyword>
<dbReference type="GO" id="GO:0031012">
    <property type="term" value="C:extracellular matrix"/>
    <property type="evidence" value="ECO:0007669"/>
    <property type="project" value="TreeGrafter"/>
</dbReference>
<dbReference type="OrthoDB" id="6622265at2759"/>
<dbReference type="GO" id="GO:0042302">
    <property type="term" value="F:structural constituent of cuticle"/>
    <property type="evidence" value="ECO:0007669"/>
    <property type="project" value="UniProtKB-UniRule"/>
</dbReference>
<dbReference type="InterPro" id="IPR051217">
    <property type="entry name" value="Insect_Cuticle_Struc_Prot"/>
</dbReference>
<evidence type="ECO:0000256" key="2">
    <source>
        <dbReference type="ARBA" id="ARBA00022729"/>
    </source>
</evidence>
<keyword evidence="4" id="KW-0472">Membrane</keyword>
<keyword evidence="2 5" id="KW-0732">Signal</keyword>
<feature type="signal peptide" evidence="5">
    <location>
        <begin position="1"/>
        <end position="17"/>
    </location>
</feature>
<evidence type="ECO:0000256" key="1">
    <source>
        <dbReference type="ARBA" id="ARBA00022460"/>
    </source>
</evidence>
<dbReference type="PROSITE" id="PS00233">
    <property type="entry name" value="CHIT_BIND_RR_1"/>
    <property type="match status" value="2"/>
</dbReference>
<evidence type="ECO:0000313" key="7">
    <source>
        <dbReference type="RefSeq" id="XP_026726736.1"/>
    </source>
</evidence>
<dbReference type="RefSeq" id="XP_026726736.1">
    <property type="nucleotide sequence ID" value="XM_026870935.1"/>
</dbReference>
<feature type="transmembrane region" description="Helical" evidence="4">
    <location>
        <begin position="212"/>
        <end position="237"/>
    </location>
</feature>
<organism evidence="6 7">
    <name type="scientific">Trichoplusia ni</name>
    <name type="common">Cabbage looper</name>
    <dbReference type="NCBI Taxonomy" id="7111"/>
    <lineage>
        <taxon>Eukaryota</taxon>
        <taxon>Metazoa</taxon>
        <taxon>Ecdysozoa</taxon>
        <taxon>Arthropoda</taxon>
        <taxon>Hexapoda</taxon>
        <taxon>Insecta</taxon>
        <taxon>Pterygota</taxon>
        <taxon>Neoptera</taxon>
        <taxon>Endopterygota</taxon>
        <taxon>Lepidoptera</taxon>
        <taxon>Glossata</taxon>
        <taxon>Ditrysia</taxon>
        <taxon>Noctuoidea</taxon>
        <taxon>Noctuidae</taxon>
        <taxon>Plusiinae</taxon>
        <taxon>Trichoplusia</taxon>
    </lineage>
</organism>
<sequence length="425" mass="43233">MAAKFVIVAFLVAAAQGSSIHGGDYTSFSYGVSDPHTGDVKSQHETRVGDSVRGQYSLLDSDGTKRTVDYAADAHSGFNAVVRKDPALYAHAAPVVAHAAPVVAAPVAYSAPLAHGYAAAPVAHGYSHGVATYGAVAAPLAYRAAAYGAHAAPLAYGAAAYGVHAAPLAHGAISYAAAPLAHGAIAYGAHGAHGLYGSHLYHSLLSYYKCHFFIVIFSNIFMYAFLFQFVIVAFLVAAAQGSAVHGGDYTSFSYGVSDPHTGDVKSQHETRVGDSVRGQYSLLDSDGTKRTVDYAADAHSGFNAVVRKDPALYAHAAPVVAHAAPVVAAPVAYSAPLAHGYAAAPVAHGYSHGVATYGAVASPLAYRAAAYGAHAAPLAYGAAAYGVHAAPLAHGAISYAAAPLAHGAIAYGAHGAHGLYGAHLY</sequence>
<dbReference type="GeneID" id="113493113"/>
<dbReference type="InParanoid" id="A0A7E5VEP7"/>
<evidence type="ECO:0000313" key="6">
    <source>
        <dbReference type="Proteomes" id="UP000322000"/>
    </source>
</evidence>
<keyword evidence="6" id="KW-1185">Reference proteome</keyword>
<dbReference type="PANTHER" id="PTHR12236:SF95">
    <property type="entry name" value="CUTICULAR PROTEIN 76BD, ISOFORM C-RELATED"/>
    <property type="match status" value="1"/>
</dbReference>
<evidence type="ECO:0000256" key="3">
    <source>
        <dbReference type="PROSITE-ProRule" id="PRU00497"/>
    </source>
</evidence>
<name>A0A7E5VEP7_TRINI</name>
<keyword evidence="4" id="KW-1133">Transmembrane helix</keyword>
<dbReference type="GO" id="GO:0005615">
    <property type="term" value="C:extracellular space"/>
    <property type="evidence" value="ECO:0007669"/>
    <property type="project" value="TreeGrafter"/>
</dbReference>
<dbReference type="InterPro" id="IPR031311">
    <property type="entry name" value="CHIT_BIND_RR_consensus"/>
</dbReference>
<protein>
    <submittedName>
        <fullName evidence="7">Uncharacterized protein LOC113493113</fullName>
    </submittedName>
</protein>
<keyword evidence="4" id="KW-0812">Transmembrane</keyword>
<dbReference type="Proteomes" id="UP000322000">
    <property type="component" value="Chromosome 4"/>
</dbReference>
<gene>
    <name evidence="7" type="primary">LOC113493113</name>
</gene>
<accession>A0A7E5VEP7</accession>
<proteinExistence type="predicted"/>
<reference evidence="7" key="1">
    <citation type="submission" date="2025-08" db="UniProtKB">
        <authorList>
            <consortium name="RefSeq"/>
        </authorList>
    </citation>
    <scope>IDENTIFICATION</scope>
</reference>
<dbReference type="PROSITE" id="PS51155">
    <property type="entry name" value="CHIT_BIND_RR_2"/>
    <property type="match status" value="2"/>
</dbReference>
<evidence type="ECO:0000256" key="4">
    <source>
        <dbReference type="SAM" id="Phobius"/>
    </source>
</evidence>
<dbReference type="KEGG" id="tnl:113493113"/>
<evidence type="ECO:0000256" key="5">
    <source>
        <dbReference type="SAM" id="SignalP"/>
    </source>
</evidence>
<dbReference type="Pfam" id="PF00379">
    <property type="entry name" value="Chitin_bind_4"/>
    <property type="match status" value="2"/>
</dbReference>
<dbReference type="PANTHER" id="PTHR12236">
    <property type="entry name" value="STRUCTURAL CONTITUENT OF CUTICLE"/>
    <property type="match status" value="1"/>
</dbReference>
<dbReference type="PRINTS" id="PR00947">
    <property type="entry name" value="CUTICLE"/>
</dbReference>
<feature type="chain" id="PRO_5028998003" evidence="5">
    <location>
        <begin position="18"/>
        <end position="425"/>
    </location>
</feature>